<evidence type="ECO:0000256" key="1">
    <source>
        <dbReference type="SAM" id="MobiDB-lite"/>
    </source>
</evidence>
<dbReference type="InterPro" id="IPR012337">
    <property type="entry name" value="RNaseH-like_sf"/>
</dbReference>
<evidence type="ECO:0000313" key="3">
    <source>
        <dbReference type="Proteomes" id="UP001151760"/>
    </source>
</evidence>
<reference evidence="2" key="1">
    <citation type="journal article" date="2022" name="Int. J. Mol. Sci.">
        <title>Draft Genome of Tanacetum Coccineum: Genomic Comparison of Closely Related Tanacetum-Family Plants.</title>
        <authorList>
            <person name="Yamashiro T."/>
            <person name="Shiraishi A."/>
            <person name="Nakayama K."/>
            <person name="Satake H."/>
        </authorList>
    </citation>
    <scope>NUCLEOTIDE SEQUENCE</scope>
</reference>
<feature type="region of interest" description="Disordered" evidence="1">
    <location>
        <begin position="92"/>
        <end position="133"/>
    </location>
</feature>
<dbReference type="InterPro" id="IPR036397">
    <property type="entry name" value="RNaseH_sf"/>
</dbReference>
<accession>A0ABQ5BSB2</accession>
<evidence type="ECO:0000313" key="2">
    <source>
        <dbReference type="EMBL" id="GJT17766.1"/>
    </source>
</evidence>
<gene>
    <name evidence="2" type="ORF">Tco_0876472</name>
</gene>
<proteinExistence type="predicted"/>
<dbReference type="InterPro" id="IPR039537">
    <property type="entry name" value="Retrotran_Ty1/copia-like"/>
</dbReference>
<feature type="compositionally biased region" description="Basic and acidic residues" evidence="1">
    <location>
        <begin position="100"/>
        <end position="133"/>
    </location>
</feature>
<keyword evidence="3" id="KW-1185">Reference proteome</keyword>
<protein>
    <submittedName>
        <fullName evidence="2">Ribonuclease H-like domain-containing protein</fullName>
    </submittedName>
</protein>
<dbReference type="Gene3D" id="3.30.420.10">
    <property type="entry name" value="Ribonuclease H-like superfamily/Ribonuclease H"/>
    <property type="match status" value="1"/>
</dbReference>
<dbReference type="SUPFAM" id="SSF53098">
    <property type="entry name" value="Ribonuclease H-like"/>
    <property type="match status" value="1"/>
</dbReference>
<sequence>MVFKWVFSVLAERYKQNRVAERKNRTLIEAARTMLADSLLPTTFWAEAVNTACYVQNRVLVPCSQQAPYELLLENAFIIDYILLPLMLSNSPLSSSNQSTDDKDADEVLDKGDDDVSQRNCQEKKVEASNKEDDHHVQDFRVELDNFLV</sequence>
<organism evidence="2 3">
    <name type="scientific">Tanacetum coccineum</name>
    <dbReference type="NCBI Taxonomy" id="301880"/>
    <lineage>
        <taxon>Eukaryota</taxon>
        <taxon>Viridiplantae</taxon>
        <taxon>Streptophyta</taxon>
        <taxon>Embryophyta</taxon>
        <taxon>Tracheophyta</taxon>
        <taxon>Spermatophyta</taxon>
        <taxon>Magnoliopsida</taxon>
        <taxon>eudicotyledons</taxon>
        <taxon>Gunneridae</taxon>
        <taxon>Pentapetalae</taxon>
        <taxon>asterids</taxon>
        <taxon>campanulids</taxon>
        <taxon>Asterales</taxon>
        <taxon>Asteraceae</taxon>
        <taxon>Asteroideae</taxon>
        <taxon>Anthemideae</taxon>
        <taxon>Anthemidinae</taxon>
        <taxon>Tanacetum</taxon>
    </lineage>
</organism>
<name>A0ABQ5BSB2_9ASTR</name>
<reference evidence="2" key="2">
    <citation type="submission" date="2022-01" db="EMBL/GenBank/DDBJ databases">
        <authorList>
            <person name="Yamashiro T."/>
            <person name="Shiraishi A."/>
            <person name="Satake H."/>
            <person name="Nakayama K."/>
        </authorList>
    </citation>
    <scope>NUCLEOTIDE SEQUENCE</scope>
</reference>
<dbReference type="PANTHER" id="PTHR42648">
    <property type="entry name" value="TRANSPOSASE, PUTATIVE-RELATED"/>
    <property type="match status" value="1"/>
</dbReference>
<dbReference type="PANTHER" id="PTHR42648:SF32">
    <property type="entry name" value="RIBONUCLEASE H-LIKE DOMAIN, GAG-PRE-INTEGRASE DOMAIN PROTEIN-RELATED"/>
    <property type="match status" value="1"/>
</dbReference>
<dbReference type="EMBL" id="BQNB010013585">
    <property type="protein sequence ID" value="GJT17766.1"/>
    <property type="molecule type" value="Genomic_DNA"/>
</dbReference>
<dbReference type="Proteomes" id="UP001151760">
    <property type="component" value="Unassembled WGS sequence"/>
</dbReference>
<comment type="caution">
    <text evidence="2">The sequence shown here is derived from an EMBL/GenBank/DDBJ whole genome shotgun (WGS) entry which is preliminary data.</text>
</comment>